<dbReference type="InterPro" id="IPR017850">
    <property type="entry name" value="Alkaline_phosphatase_core_sf"/>
</dbReference>
<evidence type="ECO:0000256" key="2">
    <source>
        <dbReference type="SAM" id="MobiDB-lite"/>
    </source>
</evidence>
<dbReference type="PANTHER" id="PTHR31956">
    <property type="entry name" value="NON-SPECIFIC PHOSPHOLIPASE C4-RELATED"/>
    <property type="match status" value="1"/>
</dbReference>
<organism evidence="3 4">
    <name type="scientific">Marinobacterium zhoushanense</name>
    <dbReference type="NCBI Taxonomy" id="1679163"/>
    <lineage>
        <taxon>Bacteria</taxon>
        <taxon>Pseudomonadati</taxon>
        <taxon>Pseudomonadota</taxon>
        <taxon>Gammaproteobacteria</taxon>
        <taxon>Oceanospirillales</taxon>
        <taxon>Oceanospirillaceae</taxon>
        <taxon>Marinobacterium</taxon>
    </lineage>
</organism>
<dbReference type="PANTHER" id="PTHR31956:SF1">
    <property type="entry name" value="NON-SPECIFIC PHOSPHOLIPASE C1"/>
    <property type="match status" value="1"/>
</dbReference>
<accession>A0ABQ1KF00</accession>
<dbReference type="RefSeq" id="WP_188747794.1">
    <property type="nucleotide sequence ID" value="NZ_BMIJ01000004.1"/>
</dbReference>
<evidence type="ECO:0000256" key="1">
    <source>
        <dbReference type="ARBA" id="ARBA00022801"/>
    </source>
</evidence>
<dbReference type="EMBL" id="BMIJ01000004">
    <property type="protein sequence ID" value="GGB93614.1"/>
    <property type="molecule type" value="Genomic_DNA"/>
</dbReference>
<dbReference type="Proteomes" id="UP000629025">
    <property type="component" value="Unassembled WGS sequence"/>
</dbReference>
<name>A0ABQ1KF00_9GAMM</name>
<evidence type="ECO:0000313" key="4">
    <source>
        <dbReference type="Proteomes" id="UP000629025"/>
    </source>
</evidence>
<evidence type="ECO:0000313" key="3">
    <source>
        <dbReference type="EMBL" id="GGB93614.1"/>
    </source>
</evidence>
<keyword evidence="1" id="KW-0378">Hydrolase</keyword>
<dbReference type="Pfam" id="PF04185">
    <property type="entry name" value="Phosphoesterase"/>
    <property type="match status" value="1"/>
</dbReference>
<dbReference type="InterPro" id="IPR007312">
    <property type="entry name" value="Phosphoesterase"/>
</dbReference>
<evidence type="ECO:0008006" key="5">
    <source>
        <dbReference type="Google" id="ProtNLM"/>
    </source>
</evidence>
<feature type="region of interest" description="Disordered" evidence="2">
    <location>
        <begin position="706"/>
        <end position="732"/>
    </location>
</feature>
<protein>
    <recommendedName>
        <fullName evidence="5">Phospholipase C</fullName>
    </recommendedName>
</protein>
<proteinExistence type="predicted"/>
<comment type="caution">
    <text evidence="3">The sequence shown here is derived from an EMBL/GenBank/DDBJ whole genome shotgun (WGS) entry which is preliminary data.</text>
</comment>
<keyword evidence="4" id="KW-1185">Reference proteome</keyword>
<dbReference type="Gene3D" id="3.40.720.10">
    <property type="entry name" value="Alkaline Phosphatase, subunit A"/>
    <property type="match status" value="2"/>
</dbReference>
<sequence>MPNNPSTSPYVFLICRSQSKDVYRLYRVDPDAEQLLTPVSPDTPATFDHSYRIAQVGGYLLQWSPLCEQGGEPGFNFKLLDFNPEAADPLNAPVVQSGFWEKKKFWGYRAYYSDNPDEDQHLDLIPMASFVLSLIPAKGRGTFELWNFDPQWDPKPATPGNADPLPYPYTGQGGFPLIKQGHTLIPIGNYVLDRLPDRKQFRLWSFDPQQHPPLSLPAVQEGCWDKIDESSELTALGAQVLEWNAAQGRYRLWAFDPEHKDVLVGPLREGELPSDIGADAVLTGYQPRIPVQADKAQTPGTIDFMRSKIKHVVYYMVESRSFDNVCGWLYEKGDQGCHYIGSHEPFDGASTENFNFDGEKKVHVSKFQGGKLSDQYDLIALNQDPFHDTTDSLQQMFAESPGYWGRLQPDMGGFILNNANPQVMETFSPEQLPVLNGLARSFAISDRWFSSVPGGTDINRAFSVTGSAFDKLGTWEGGNAYKYWPDSPHRQSIWKVLWSQGISDWKIYDSIKWLDEVFTYQLYLKGQIPTVDANADKYLADIEQFKQDAAAGTLPAFSFLEPVWIAPSGATSYHPGADLVPAEKALNDIYEAIKNGPGWDETLLVITFDKNNGIYDHVAPPYARKPWPHDINDGFAYDLMGPRVPTIMVSPWIKQQTVFRAEGEIPFDSTSFAATLLHWFGVPKSLWALGDRMEVAPTFEAVLQATESRSDAPTLTPPYDKSFPSAGEATGK</sequence>
<dbReference type="SUPFAM" id="SSF53649">
    <property type="entry name" value="Alkaline phosphatase-like"/>
    <property type="match status" value="1"/>
</dbReference>
<gene>
    <name evidence="3" type="ORF">GCM10011352_19580</name>
</gene>
<reference evidence="4" key="1">
    <citation type="journal article" date="2019" name="Int. J. Syst. Evol. Microbiol.">
        <title>The Global Catalogue of Microorganisms (GCM) 10K type strain sequencing project: providing services to taxonomists for standard genome sequencing and annotation.</title>
        <authorList>
            <consortium name="The Broad Institute Genomics Platform"/>
            <consortium name="The Broad Institute Genome Sequencing Center for Infectious Disease"/>
            <person name="Wu L."/>
            <person name="Ma J."/>
        </authorList>
    </citation>
    <scope>NUCLEOTIDE SEQUENCE [LARGE SCALE GENOMIC DNA]</scope>
    <source>
        <strain evidence="4">CGMCC 1.15341</strain>
    </source>
</reference>